<gene>
    <name evidence="2" type="ORF">GCM10010915_00770</name>
</gene>
<dbReference type="Pfam" id="PF11578">
    <property type="entry name" value="DUF3237"/>
    <property type="match status" value="1"/>
</dbReference>
<keyword evidence="3" id="KW-1185">Reference proteome</keyword>
<reference evidence="2" key="1">
    <citation type="journal article" date="2014" name="Int. J. Syst. Evol. Microbiol.">
        <title>Complete genome sequence of Corynebacterium casei LMG S-19264T (=DSM 44701T), isolated from a smear-ripened cheese.</title>
        <authorList>
            <consortium name="US DOE Joint Genome Institute (JGI-PGF)"/>
            <person name="Walter F."/>
            <person name="Albersmeier A."/>
            <person name="Kalinowski J."/>
            <person name="Ruckert C."/>
        </authorList>
    </citation>
    <scope>NUCLEOTIDE SEQUENCE</scope>
    <source>
        <strain evidence="2">CGMCC 1.15152</strain>
    </source>
</reference>
<dbReference type="PANTHER" id="PTHR37315:SF1">
    <property type="entry name" value="UPF0311 PROTEIN BLR7842"/>
    <property type="match status" value="1"/>
</dbReference>
<dbReference type="AlphaFoldDB" id="A0A916Y0B0"/>
<dbReference type="Proteomes" id="UP000633205">
    <property type="component" value="Unassembled WGS sequence"/>
</dbReference>
<reference evidence="2" key="2">
    <citation type="submission" date="2020-09" db="EMBL/GenBank/DDBJ databases">
        <authorList>
            <person name="Sun Q."/>
            <person name="Zhou Y."/>
        </authorList>
    </citation>
    <scope>NUCLEOTIDE SEQUENCE</scope>
    <source>
        <strain evidence="2">CGMCC 1.15152</strain>
    </source>
</reference>
<dbReference type="InterPro" id="IPR020915">
    <property type="entry name" value="UPF0311"/>
</dbReference>
<sequence>MTELVWHDGVPQPRLEHVLTIRLELDGAHTTPTMGSGVQHGQVGVMSGSFEGPRLRGRALPAGGDSPLVLRHGIAQLDARYFLEVDDGTLIRIHNRGIFRMPPEVRERVNRGEDVSPNEYYIRTSPTFEVPEGPHDWLCQYTFVGYGRRDDRGNEISYFLVH</sequence>
<dbReference type="RefSeq" id="WP_188710354.1">
    <property type="nucleotide sequence ID" value="NZ_BMHO01000001.1"/>
</dbReference>
<organism evidence="2 3">
    <name type="scientific">Microbacterium faecale</name>
    <dbReference type="NCBI Taxonomy" id="1804630"/>
    <lineage>
        <taxon>Bacteria</taxon>
        <taxon>Bacillati</taxon>
        <taxon>Actinomycetota</taxon>
        <taxon>Actinomycetes</taxon>
        <taxon>Micrococcales</taxon>
        <taxon>Microbacteriaceae</taxon>
        <taxon>Microbacterium</taxon>
    </lineage>
</organism>
<evidence type="ECO:0000256" key="1">
    <source>
        <dbReference type="HAMAP-Rule" id="MF_00775"/>
    </source>
</evidence>
<dbReference type="HAMAP" id="MF_00775">
    <property type="entry name" value="UPF0311"/>
    <property type="match status" value="1"/>
</dbReference>
<dbReference type="EMBL" id="BMHO01000001">
    <property type="protein sequence ID" value="GGD24688.1"/>
    <property type="molecule type" value="Genomic_DNA"/>
</dbReference>
<evidence type="ECO:0000313" key="2">
    <source>
        <dbReference type="EMBL" id="GGD24688.1"/>
    </source>
</evidence>
<evidence type="ECO:0000313" key="3">
    <source>
        <dbReference type="Proteomes" id="UP000633205"/>
    </source>
</evidence>
<dbReference type="PANTHER" id="PTHR37315">
    <property type="entry name" value="UPF0311 PROTEIN BLR7842"/>
    <property type="match status" value="1"/>
</dbReference>
<name>A0A916Y0B0_9MICO</name>
<comment type="similarity">
    <text evidence="1">Belongs to the UPF0311 family.</text>
</comment>
<protein>
    <recommendedName>
        <fullName evidence="1">UPF0311 protein GCM10010915_00770</fullName>
    </recommendedName>
</protein>
<accession>A0A916Y0B0</accession>
<proteinExistence type="inferred from homology"/>
<dbReference type="Gene3D" id="2.40.160.20">
    <property type="match status" value="1"/>
</dbReference>
<comment type="caution">
    <text evidence="2">The sequence shown here is derived from an EMBL/GenBank/DDBJ whole genome shotgun (WGS) entry which is preliminary data.</text>
</comment>